<dbReference type="SMART" id="SM00393">
    <property type="entry name" value="R3H"/>
    <property type="match status" value="1"/>
</dbReference>
<dbReference type="InterPro" id="IPR039247">
    <property type="entry name" value="KhpB"/>
</dbReference>
<dbReference type="GO" id="GO:0003723">
    <property type="term" value="F:RNA binding"/>
    <property type="evidence" value="ECO:0007669"/>
    <property type="project" value="InterPro"/>
</dbReference>
<evidence type="ECO:0000259" key="1">
    <source>
        <dbReference type="PROSITE" id="PS51061"/>
    </source>
</evidence>
<organism evidence="2 3">
    <name type="scientific">bacterium (Candidatus Gribaldobacteria) CG08_land_8_20_14_0_20_39_15</name>
    <dbReference type="NCBI Taxonomy" id="2014273"/>
    <lineage>
        <taxon>Bacteria</taxon>
        <taxon>Candidatus Gribaldobacteria</taxon>
    </lineage>
</organism>
<dbReference type="CDD" id="cd02644">
    <property type="entry name" value="R3H_jag"/>
    <property type="match status" value="1"/>
</dbReference>
<dbReference type="AlphaFoldDB" id="A0A2M6XV96"/>
<dbReference type="PANTHER" id="PTHR35800">
    <property type="entry name" value="PROTEIN JAG"/>
    <property type="match status" value="1"/>
</dbReference>
<comment type="caution">
    <text evidence="2">The sequence shown here is derived from an EMBL/GenBank/DDBJ whole genome shotgun (WGS) entry which is preliminary data.</text>
</comment>
<sequence>MDNKIKKKIERLVEDFIKKTTFNITFEIKENRDGGILLDMTTDQPKVLIGEEGETFWEIQMLFNRMIKKMFEEDIHFSLDINQYKKNKESYLKELAGETANRVALFKKEEYLPAMNAYERRIIHLELATRTDVITESTGENQERRLVIKPAK</sequence>
<dbReference type="EMBL" id="PEXQ01000007">
    <property type="protein sequence ID" value="PIU16572.1"/>
    <property type="molecule type" value="Genomic_DNA"/>
</dbReference>
<protein>
    <recommendedName>
        <fullName evidence="1">R3H domain-containing protein</fullName>
    </recommendedName>
</protein>
<evidence type="ECO:0000313" key="2">
    <source>
        <dbReference type="EMBL" id="PIU16572.1"/>
    </source>
</evidence>
<feature type="domain" description="R3H" evidence="1">
    <location>
        <begin position="86"/>
        <end position="152"/>
    </location>
</feature>
<dbReference type="Pfam" id="PF01424">
    <property type="entry name" value="R3H"/>
    <property type="match status" value="1"/>
</dbReference>
<dbReference type="Gene3D" id="3.30.1370.50">
    <property type="entry name" value="R3H-like domain"/>
    <property type="match status" value="1"/>
</dbReference>
<evidence type="ECO:0000313" key="3">
    <source>
        <dbReference type="Proteomes" id="UP000229784"/>
    </source>
</evidence>
<dbReference type="InterPro" id="IPR036867">
    <property type="entry name" value="R3H_dom_sf"/>
</dbReference>
<dbReference type="PANTHER" id="PTHR35800:SF1">
    <property type="entry name" value="RNA-BINDING PROTEIN KHPB"/>
    <property type="match status" value="1"/>
</dbReference>
<proteinExistence type="predicted"/>
<dbReference type="Gene3D" id="3.30.300.20">
    <property type="match status" value="1"/>
</dbReference>
<dbReference type="InterPro" id="IPR034079">
    <property type="entry name" value="R3H_KhpB"/>
</dbReference>
<dbReference type="PROSITE" id="PS51061">
    <property type="entry name" value="R3H"/>
    <property type="match status" value="1"/>
</dbReference>
<accession>A0A2M6XV96</accession>
<dbReference type="SUPFAM" id="SSF82708">
    <property type="entry name" value="R3H domain"/>
    <property type="match status" value="1"/>
</dbReference>
<dbReference type="Proteomes" id="UP000229784">
    <property type="component" value="Unassembled WGS sequence"/>
</dbReference>
<reference evidence="3" key="1">
    <citation type="submission" date="2017-09" db="EMBL/GenBank/DDBJ databases">
        <title>Depth-based differentiation of microbial function through sediment-hosted aquifers and enrichment of novel symbionts in the deep terrestrial subsurface.</title>
        <authorList>
            <person name="Probst A.J."/>
            <person name="Ladd B."/>
            <person name="Jarett J.K."/>
            <person name="Geller-Mcgrath D.E."/>
            <person name="Sieber C.M.K."/>
            <person name="Emerson J.B."/>
            <person name="Anantharaman K."/>
            <person name="Thomas B.C."/>
            <person name="Malmstrom R."/>
            <person name="Stieglmeier M."/>
            <person name="Klingl A."/>
            <person name="Woyke T."/>
            <person name="Ryan C.M."/>
            <person name="Banfield J.F."/>
        </authorList>
    </citation>
    <scope>NUCLEOTIDE SEQUENCE [LARGE SCALE GENOMIC DNA]</scope>
</reference>
<name>A0A2M6XV96_9BACT</name>
<gene>
    <name evidence="2" type="ORF">COT20_00260</name>
</gene>
<dbReference type="InterPro" id="IPR001374">
    <property type="entry name" value="R3H_dom"/>
</dbReference>
<dbReference type="InterPro" id="IPR015946">
    <property type="entry name" value="KH_dom-like_a/b"/>
</dbReference>